<name>A0AAW1XZ65_RUBAR</name>
<gene>
    <name evidence="3" type="ORF">M0R45_007728</name>
</gene>
<evidence type="ECO:0000313" key="3">
    <source>
        <dbReference type="EMBL" id="KAK9942038.1"/>
    </source>
</evidence>
<accession>A0AAW1XZ65</accession>
<keyword evidence="2" id="KW-0808">Transferase</keyword>
<keyword evidence="4" id="KW-1185">Reference proteome</keyword>
<protein>
    <submittedName>
        <fullName evidence="3">Uncharacterized protein</fullName>
    </submittedName>
</protein>
<dbReference type="EMBL" id="JBEDUW010000002">
    <property type="protein sequence ID" value="KAK9942038.1"/>
    <property type="molecule type" value="Genomic_DNA"/>
</dbReference>
<dbReference type="PANTHER" id="PTHR48047:SF45">
    <property type="entry name" value="SCOPOLETIN GLUCOSYLTRANSFERASE-LIKE"/>
    <property type="match status" value="1"/>
</dbReference>
<dbReference type="AlphaFoldDB" id="A0AAW1XZ65"/>
<evidence type="ECO:0000256" key="1">
    <source>
        <dbReference type="ARBA" id="ARBA00009995"/>
    </source>
</evidence>
<evidence type="ECO:0000313" key="4">
    <source>
        <dbReference type="Proteomes" id="UP001457282"/>
    </source>
</evidence>
<organism evidence="3 4">
    <name type="scientific">Rubus argutus</name>
    <name type="common">Southern blackberry</name>
    <dbReference type="NCBI Taxonomy" id="59490"/>
    <lineage>
        <taxon>Eukaryota</taxon>
        <taxon>Viridiplantae</taxon>
        <taxon>Streptophyta</taxon>
        <taxon>Embryophyta</taxon>
        <taxon>Tracheophyta</taxon>
        <taxon>Spermatophyta</taxon>
        <taxon>Magnoliopsida</taxon>
        <taxon>eudicotyledons</taxon>
        <taxon>Gunneridae</taxon>
        <taxon>Pentapetalae</taxon>
        <taxon>rosids</taxon>
        <taxon>fabids</taxon>
        <taxon>Rosales</taxon>
        <taxon>Rosaceae</taxon>
        <taxon>Rosoideae</taxon>
        <taxon>Rosoideae incertae sedis</taxon>
        <taxon>Rubus</taxon>
    </lineage>
</organism>
<dbReference type="SUPFAM" id="SSF53756">
    <property type="entry name" value="UDP-Glycosyltransferase/glycogen phosphorylase"/>
    <property type="match status" value="1"/>
</dbReference>
<dbReference type="PANTHER" id="PTHR48047">
    <property type="entry name" value="GLYCOSYLTRANSFERASE"/>
    <property type="match status" value="1"/>
</dbReference>
<sequence>METKTDRQLHIFFLPYMAQGPHFTPHRHSKTICCTWCRANFRPTSSSLSVADSLFHWATDVAAKFGIPRLIFHGPGFFPLCAIMSVMQYQPHMKVSSDSESFVIPNLPHEIKMTRNELPSFLTQNGETDFTKLLKACGEEVMAYRPVSLCNKAEKEKLERGREGTVNEVHECLNWLNSKKPSSVVYICFGSMNSFSDCELLEIALGLRLRDSNSFGLSRGKRMIKKSGYLRDLSREWRERD</sequence>
<dbReference type="GO" id="GO:0035251">
    <property type="term" value="F:UDP-glucosyltransferase activity"/>
    <property type="evidence" value="ECO:0007669"/>
    <property type="project" value="TreeGrafter"/>
</dbReference>
<reference evidence="3 4" key="1">
    <citation type="journal article" date="2023" name="G3 (Bethesda)">
        <title>A chromosome-length genome assembly and annotation of blackberry (Rubus argutus, cv. 'Hillquist').</title>
        <authorList>
            <person name="Bruna T."/>
            <person name="Aryal R."/>
            <person name="Dudchenko O."/>
            <person name="Sargent D.J."/>
            <person name="Mead D."/>
            <person name="Buti M."/>
            <person name="Cavallini A."/>
            <person name="Hytonen T."/>
            <person name="Andres J."/>
            <person name="Pham M."/>
            <person name="Weisz D."/>
            <person name="Mascagni F."/>
            <person name="Usai G."/>
            <person name="Natali L."/>
            <person name="Bassil N."/>
            <person name="Fernandez G.E."/>
            <person name="Lomsadze A."/>
            <person name="Armour M."/>
            <person name="Olukolu B."/>
            <person name="Poorten T."/>
            <person name="Britton C."/>
            <person name="Davik J."/>
            <person name="Ashrafi H."/>
            <person name="Aiden E.L."/>
            <person name="Borodovsky M."/>
            <person name="Worthington M."/>
        </authorList>
    </citation>
    <scope>NUCLEOTIDE SEQUENCE [LARGE SCALE GENOMIC DNA]</scope>
    <source>
        <strain evidence="3">PI 553951</strain>
    </source>
</reference>
<evidence type="ECO:0000256" key="2">
    <source>
        <dbReference type="ARBA" id="ARBA00022676"/>
    </source>
</evidence>
<keyword evidence="2" id="KW-0328">Glycosyltransferase</keyword>
<comment type="caution">
    <text evidence="3">The sequence shown here is derived from an EMBL/GenBank/DDBJ whole genome shotgun (WGS) entry which is preliminary data.</text>
</comment>
<dbReference type="Gene3D" id="3.40.50.2000">
    <property type="entry name" value="Glycogen Phosphorylase B"/>
    <property type="match status" value="2"/>
</dbReference>
<comment type="similarity">
    <text evidence="1">Belongs to the UDP-glycosyltransferase family.</text>
</comment>
<dbReference type="Proteomes" id="UP001457282">
    <property type="component" value="Unassembled WGS sequence"/>
</dbReference>
<proteinExistence type="inferred from homology"/>